<reference evidence="1" key="1">
    <citation type="journal article" date="2022" name="IScience">
        <title>Evolution of zygomycete secretomes and the origins of terrestrial fungal ecologies.</title>
        <authorList>
            <person name="Chang Y."/>
            <person name="Wang Y."/>
            <person name="Mondo S."/>
            <person name="Ahrendt S."/>
            <person name="Andreopoulos W."/>
            <person name="Barry K."/>
            <person name="Beard J."/>
            <person name="Benny G.L."/>
            <person name="Blankenship S."/>
            <person name="Bonito G."/>
            <person name="Cuomo C."/>
            <person name="Desiro A."/>
            <person name="Gervers K.A."/>
            <person name="Hundley H."/>
            <person name="Kuo A."/>
            <person name="LaButti K."/>
            <person name="Lang B.F."/>
            <person name="Lipzen A."/>
            <person name="O'Donnell K."/>
            <person name="Pangilinan J."/>
            <person name="Reynolds N."/>
            <person name="Sandor L."/>
            <person name="Smith M.E."/>
            <person name="Tsang A."/>
            <person name="Grigoriev I.V."/>
            <person name="Stajich J.E."/>
            <person name="Spatafora J.W."/>
        </authorList>
    </citation>
    <scope>NUCLEOTIDE SEQUENCE</scope>
    <source>
        <strain evidence="1">RSA 2281</strain>
    </source>
</reference>
<gene>
    <name evidence="1" type="ORF">BDA99DRAFT_438328</name>
</gene>
<name>A0AAD5K0L4_9FUNG</name>
<evidence type="ECO:0000313" key="1">
    <source>
        <dbReference type="EMBL" id="KAI9263254.1"/>
    </source>
</evidence>
<keyword evidence="2" id="KW-1185">Reference proteome</keyword>
<reference evidence="1" key="2">
    <citation type="submission" date="2023-02" db="EMBL/GenBank/DDBJ databases">
        <authorList>
            <consortium name="DOE Joint Genome Institute"/>
            <person name="Mondo S.J."/>
            <person name="Chang Y."/>
            <person name="Wang Y."/>
            <person name="Ahrendt S."/>
            <person name="Andreopoulos W."/>
            <person name="Barry K."/>
            <person name="Beard J."/>
            <person name="Benny G.L."/>
            <person name="Blankenship S."/>
            <person name="Bonito G."/>
            <person name="Cuomo C."/>
            <person name="Desiro A."/>
            <person name="Gervers K.A."/>
            <person name="Hundley H."/>
            <person name="Kuo A."/>
            <person name="LaButti K."/>
            <person name="Lang B.F."/>
            <person name="Lipzen A."/>
            <person name="O'Donnell K."/>
            <person name="Pangilinan J."/>
            <person name="Reynolds N."/>
            <person name="Sandor L."/>
            <person name="Smith M.W."/>
            <person name="Tsang A."/>
            <person name="Grigoriev I.V."/>
            <person name="Stajich J.E."/>
            <person name="Spatafora J.W."/>
        </authorList>
    </citation>
    <scope>NUCLEOTIDE SEQUENCE</scope>
    <source>
        <strain evidence="1">RSA 2281</strain>
    </source>
</reference>
<dbReference type="AlphaFoldDB" id="A0AAD5K0L4"/>
<dbReference type="Proteomes" id="UP001209540">
    <property type="component" value="Unassembled WGS sequence"/>
</dbReference>
<accession>A0AAD5K0L4</accession>
<evidence type="ECO:0000313" key="2">
    <source>
        <dbReference type="Proteomes" id="UP001209540"/>
    </source>
</evidence>
<dbReference type="EMBL" id="JAIXMP010000013">
    <property type="protein sequence ID" value="KAI9263254.1"/>
    <property type="molecule type" value="Genomic_DNA"/>
</dbReference>
<sequence length="80" mass="9312">MSEPLRNISNEQVGDQSCYKTDVIFCCNNENSYLEVLLLETSREFDKSDNIKLNFDFHKGIFVSIAMFKTVDDDFKYALL</sequence>
<protein>
    <submittedName>
        <fullName evidence="1">Uncharacterized protein</fullName>
    </submittedName>
</protein>
<comment type="caution">
    <text evidence="1">The sequence shown here is derived from an EMBL/GenBank/DDBJ whole genome shotgun (WGS) entry which is preliminary data.</text>
</comment>
<organism evidence="1 2">
    <name type="scientific">Phascolomyces articulosus</name>
    <dbReference type="NCBI Taxonomy" id="60185"/>
    <lineage>
        <taxon>Eukaryota</taxon>
        <taxon>Fungi</taxon>
        <taxon>Fungi incertae sedis</taxon>
        <taxon>Mucoromycota</taxon>
        <taxon>Mucoromycotina</taxon>
        <taxon>Mucoromycetes</taxon>
        <taxon>Mucorales</taxon>
        <taxon>Lichtheimiaceae</taxon>
        <taxon>Phascolomyces</taxon>
    </lineage>
</organism>
<proteinExistence type="predicted"/>